<organism evidence="1 2">
    <name type="scientific">Gloeobacter morelensis MG652769</name>
    <dbReference type="NCBI Taxonomy" id="2781736"/>
    <lineage>
        <taxon>Bacteria</taxon>
        <taxon>Bacillati</taxon>
        <taxon>Cyanobacteriota</taxon>
        <taxon>Cyanophyceae</taxon>
        <taxon>Gloeobacterales</taxon>
        <taxon>Gloeobacteraceae</taxon>
        <taxon>Gloeobacter</taxon>
        <taxon>Gloeobacter morelensis</taxon>
    </lineage>
</organism>
<dbReference type="EMBL" id="CP063845">
    <property type="protein sequence ID" value="UFP95779.1"/>
    <property type="molecule type" value="Genomic_DNA"/>
</dbReference>
<accession>A0ABY3PQ89</accession>
<reference evidence="1 2" key="1">
    <citation type="journal article" date="2021" name="Genome Biol. Evol.">
        <title>Complete Genome Sequencing of a Novel Gloeobacter Species from a Waterfall Cave in Mexico.</title>
        <authorList>
            <person name="Saw J.H."/>
            <person name="Cardona T."/>
            <person name="Montejano G."/>
        </authorList>
    </citation>
    <scope>NUCLEOTIDE SEQUENCE [LARGE SCALE GENOMIC DNA]</scope>
    <source>
        <strain evidence="1">MG652769</strain>
    </source>
</reference>
<evidence type="ECO:0000313" key="1">
    <source>
        <dbReference type="EMBL" id="UFP95779.1"/>
    </source>
</evidence>
<evidence type="ECO:0000313" key="2">
    <source>
        <dbReference type="Proteomes" id="UP001054846"/>
    </source>
</evidence>
<dbReference type="Proteomes" id="UP001054846">
    <property type="component" value="Chromosome"/>
</dbReference>
<name>A0ABY3PQ89_9CYAN</name>
<dbReference type="RefSeq" id="WP_230843004.1">
    <property type="nucleotide sequence ID" value="NZ_CP063845.1"/>
</dbReference>
<sequence>MGELSGLQVRIRRKMNRRSLENLQSRQPQYEEAKVNRTIRVTDAGWAGIRELAEAMGSSVSVVVERLGRADLAMIDELREVMSAQQDSTDRTQ</sequence>
<gene>
    <name evidence="1" type="ORF">ISF26_05980</name>
</gene>
<evidence type="ECO:0008006" key="3">
    <source>
        <dbReference type="Google" id="ProtNLM"/>
    </source>
</evidence>
<protein>
    <recommendedName>
        <fullName evidence="3">HTH marR-type domain-containing protein</fullName>
    </recommendedName>
</protein>
<keyword evidence="2" id="KW-1185">Reference proteome</keyword>
<proteinExistence type="predicted"/>